<feature type="region of interest" description="Disordered" evidence="1">
    <location>
        <begin position="599"/>
        <end position="827"/>
    </location>
</feature>
<dbReference type="InterPro" id="IPR014752">
    <property type="entry name" value="Arrestin-like_C"/>
</dbReference>
<dbReference type="EMBL" id="HG529720">
    <property type="protein sequence ID" value="CDI57024.1"/>
    <property type="molecule type" value="Genomic_DNA"/>
</dbReference>
<reference evidence="2" key="1">
    <citation type="journal article" date="2014" name="Genome Biol. Evol.">
        <title>Gene Loss Rather Than Gene Gain Is Associated with a Host Jump from Monocots to Dicots in the Smut Fungus Melanopsichium pennsylvanicum.</title>
        <authorList>
            <person name="Sharma R."/>
            <person name="Mishra B."/>
            <person name="Runge F."/>
            <person name="Thines M."/>
        </authorList>
    </citation>
    <scope>NUCLEOTIDE SEQUENCE</scope>
    <source>
        <strain evidence="2">4</strain>
    </source>
</reference>
<feature type="compositionally biased region" description="Polar residues" evidence="1">
    <location>
        <begin position="627"/>
        <end position="636"/>
    </location>
</feature>
<dbReference type="Gene3D" id="2.60.40.640">
    <property type="match status" value="1"/>
</dbReference>
<feature type="region of interest" description="Disordered" evidence="1">
    <location>
        <begin position="495"/>
        <end position="545"/>
    </location>
</feature>
<evidence type="ECO:0008006" key="3">
    <source>
        <dbReference type="Google" id="ProtNLM"/>
    </source>
</evidence>
<feature type="compositionally biased region" description="Low complexity" evidence="1">
    <location>
        <begin position="615"/>
        <end position="625"/>
    </location>
</feature>
<evidence type="ECO:0000313" key="2">
    <source>
        <dbReference type="EMBL" id="CDI57024.1"/>
    </source>
</evidence>
<protein>
    <recommendedName>
        <fullName evidence="3">Arrestin-like N-terminal domain-containing protein</fullName>
    </recommendedName>
</protein>
<dbReference type="AlphaFoldDB" id="A0A077REF7"/>
<name>A0A077REF7_9BASI</name>
<accession>A0A077REF7</accession>
<feature type="compositionally biased region" description="Low complexity" evidence="1">
    <location>
        <begin position="495"/>
        <end position="535"/>
    </location>
</feature>
<sequence length="892" mass="94755">MGRIARPPMPVKAVPLKTVHTYLSNTGNASLNIYSYPQRVPTFMGGSYERGWGALAGHVDIHVTEASGDRISAIKLTLTATQFTTVPKTASIAAPSALDRLAIDPEETKTTEVTLLHMEHILFQPIKTDSDRDANLLSQGNHVYPFSIELPLAGNKDKKNPPLLPPSCVIEPLITCPNTAQTRQNSSGLFGRSKSGKDNARPAWATVKYRLKLTVQKPGILKRNLRSYAPFVYLPSPPASATALLLQRRAMGAQMAAIVLQRQGDGCQPIETPVEWRARPLSFLVSPNGPQKLELEKKSGFLSNLFGGPKKQAVVNWHEAWTFSMPLSGRSSFPLRSAIPFIARCTTNKPIDLSVGSPLAFRLYRRVRLLSGRKQKAVAMQQQPVAEAALRYAVESSGVFRLNGIISLPPNCVPNFDLPSLSLDYYIGVVRILDGVVVHKEFVNLACPPPVEPKAAYGAFPSGVAWRSTREAALQLPDLPSSFDKSLPLAPRSIASSSSFTPAPSTRQRPSFSSIATSSSSSAHAASGRPSFARSTRSHRSDSTDSAYASVANSLSHANTGSATASVPMGLAGMANPPPASSAGYAQMSGNLDPVREQGRGVVAARTRPPPTSPPRETSSSSRRAPNNDSDFATNKDTSDTVSVASSRRRTRYSSKGAVAVSEADSTRSSVELDYRQQDTGRYVHSHEKAPLPPDAESVVLKSGDLEAGSSTGAGRRGLSVANAKNLPSIPSKTSALAREQANALVGASSSSTHSANRSREKGGRGSSSNSPSSRTEMPASQSRKSRGTAAANAGGTAGQARRIMVAPAAAQQASPPPSAAASQRLCEPAYVAPPPASSILAPVSQQPPTQVVDPSALLTNEDLLYGEDMELDLPPSYFEAVYGGEDDEDEG</sequence>
<organism evidence="2">
    <name type="scientific">Melanopsichium pennsylvanicum 4</name>
    <dbReference type="NCBI Taxonomy" id="1398559"/>
    <lineage>
        <taxon>Eukaryota</taxon>
        <taxon>Fungi</taxon>
        <taxon>Dikarya</taxon>
        <taxon>Basidiomycota</taxon>
        <taxon>Ustilaginomycotina</taxon>
        <taxon>Ustilaginomycetes</taxon>
        <taxon>Ustilaginales</taxon>
        <taxon>Ustilaginaceae</taxon>
        <taxon>Melanopsichium</taxon>
    </lineage>
</organism>
<proteinExistence type="predicted"/>
<feature type="compositionally biased region" description="Low complexity" evidence="1">
    <location>
        <begin position="788"/>
        <end position="824"/>
    </location>
</feature>
<evidence type="ECO:0000256" key="1">
    <source>
        <dbReference type="SAM" id="MobiDB-lite"/>
    </source>
</evidence>